<sequence>MSTSNVRIYFLGGLGEIGRNCMAVEQDNEILLIDCGLMFPDPDMHGIDLVLPDFTWLRENAERIVGCVATHGHEDHVGGLQFLLREMSFPLYGSAVTLGLARNRIEEAGLLGKTSLNVVRDGEIRRIGPFDVEFIPVTHSVPHAHAIALHTAQGVVLHSGDFKLDLTPVDGRRTDLARLGSLAHNGGIRLLMADSTNAEEKGHAPSESDVGAVLRALFAENRTKRIITASFASHIHRVQQIAEAAIASGRVVATMGRSMQNNVRMARDLGLLNIPDKALIDIAKINDYAPEKVCIISTGSQGEPMAALSLLARGENKWIKVGDDDVVILSSHPIPGNEMHVGRVIDGLLRSGAEVVHSGIVDVHATGHAQADDLKTYMNVTQPEWFIPIHGEFRHMMANAKLARTMGVHPRNVVMCEDGVVVELSAEGVQHVGRIPAGYLYVDGVVGDVGQGVLRDRKVLAEEGVVVVVVTIDIESGVVITGPEIITRGWVYAPEAEDLLDEACDTVARAVEQALRDGGRDVVALEQVVRKATGKFVAARTKRKPMIVPVVMET</sequence>
<dbReference type="SUPFAM" id="SSF56281">
    <property type="entry name" value="Metallo-hydrolase/oxidoreductase"/>
    <property type="match status" value="1"/>
</dbReference>
<evidence type="ECO:0000256" key="2">
    <source>
        <dbReference type="ARBA" id="ARBA00022722"/>
    </source>
</evidence>
<dbReference type="PANTHER" id="PTHR43694">
    <property type="entry name" value="RIBONUCLEASE J"/>
    <property type="match status" value="1"/>
</dbReference>
<evidence type="ECO:0000256" key="1">
    <source>
        <dbReference type="ARBA" id="ARBA00022490"/>
    </source>
</evidence>
<organism evidence="10">
    <name type="scientific">freshwater metagenome</name>
    <dbReference type="NCBI Taxonomy" id="449393"/>
    <lineage>
        <taxon>unclassified sequences</taxon>
        <taxon>metagenomes</taxon>
        <taxon>ecological metagenomes</taxon>
    </lineage>
</organism>
<evidence type="ECO:0000259" key="9">
    <source>
        <dbReference type="SMART" id="SM00849"/>
    </source>
</evidence>
<evidence type="ECO:0000256" key="4">
    <source>
        <dbReference type="ARBA" id="ARBA00022759"/>
    </source>
</evidence>
<dbReference type="InterPro" id="IPR041636">
    <property type="entry name" value="RNase_J_C"/>
</dbReference>
<dbReference type="AlphaFoldDB" id="A0A6J7RPM5"/>
<evidence type="ECO:0000313" key="11">
    <source>
        <dbReference type="EMBL" id="CAB5068660.1"/>
    </source>
</evidence>
<dbReference type="Gene3D" id="3.60.15.10">
    <property type="entry name" value="Ribonuclease Z/Hydroxyacylglutathione hydrolase-like"/>
    <property type="match status" value="1"/>
</dbReference>
<evidence type="ECO:0000256" key="5">
    <source>
        <dbReference type="ARBA" id="ARBA00022801"/>
    </source>
</evidence>
<dbReference type="GO" id="GO:0006396">
    <property type="term" value="P:RNA processing"/>
    <property type="evidence" value="ECO:0007669"/>
    <property type="project" value="InterPro"/>
</dbReference>
<evidence type="ECO:0000256" key="7">
    <source>
        <dbReference type="ARBA" id="ARBA00022839"/>
    </source>
</evidence>
<dbReference type="GO" id="GO:0008270">
    <property type="term" value="F:zinc ion binding"/>
    <property type="evidence" value="ECO:0007669"/>
    <property type="project" value="InterPro"/>
</dbReference>
<gene>
    <name evidence="10" type="ORF">UFOPK4098_01521</name>
    <name evidence="11" type="ORF">UFOPK4347_01881</name>
</gene>
<dbReference type="HAMAP" id="MF_01491">
    <property type="entry name" value="RNase_J_bact"/>
    <property type="match status" value="1"/>
</dbReference>
<proteinExistence type="inferred from homology"/>
<accession>A0A6J7RPM5</accession>
<dbReference type="InterPro" id="IPR011108">
    <property type="entry name" value="RMMBL"/>
</dbReference>
<dbReference type="Pfam" id="PF22505">
    <property type="entry name" value="RNase_J_b_CASP"/>
    <property type="match status" value="1"/>
</dbReference>
<evidence type="ECO:0000256" key="8">
    <source>
        <dbReference type="ARBA" id="ARBA00022884"/>
    </source>
</evidence>
<dbReference type="SMART" id="SM00849">
    <property type="entry name" value="Lactamase_B"/>
    <property type="match status" value="1"/>
</dbReference>
<dbReference type="InterPro" id="IPR004613">
    <property type="entry name" value="RNase_J"/>
</dbReference>
<evidence type="ECO:0000313" key="10">
    <source>
        <dbReference type="EMBL" id="CAB5030767.1"/>
    </source>
</evidence>
<dbReference type="InterPro" id="IPR001279">
    <property type="entry name" value="Metallo-B-lactamas"/>
</dbReference>
<dbReference type="InterPro" id="IPR055132">
    <property type="entry name" value="RNase_J_b_CASP"/>
</dbReference>
<dbReference type="GO" id="GO:0004534">
    <property type="term" value="F:5'-3' RNA exonuclease activity"/>
    <property type="evidence" value="ECO:0007669"/>
    <property type="project" value="InterPro"/>
</dbReference>
<keyword evidence="8" id="KW-0694">RNA-binding</keyword>
<dbReference type="Gene3D" id="3.10.20.580">
    <property type="match status" value="1"/>
</dbReference>
<dbReference type="Pfam" id="PF17770">
    <property type="entry name" value="RNase_J_C"/>
    <property type="match status" value="1"/>
</dbReference>
<dbReference type="InterPro" id="IPR036866">
    <property type="entry name" value="RibonucZ/Hydroxyglut_hydro"/>
</dbReference>
<dbReference type="GO" id="GO:0004521">
    <property type="term" value="F:RNA endonuclease activity"/>
    <property type="evidence" value="ECO:0007669"/>
    <property type="project" value="InterPro"/>
</dbReference>
<evidence type="ECO:0000256" key="3">
    <source>
        <dbReference type="ARBA" id="ARBA00022723"/>
    </source>
</evidence>
<dbReference type="GO" id="GO:0003723">
    <property type="term" value="F:RNA binding"/>
    <property type="evidence" value="ECO:0007669"/>
    <property type="project" value="UniProtKB-KW"/>
</dbReference>
<dbReference type="Pfam" id="PF00753">
    <property type="entry name" value="Lactamase_B"/>
    <property type="match status" value="1"/>
</dbReference>
<feature type="domain" description="Metallo-beta-lactamase" evidence="9">
    <location>
        <begin position="18"/>
        <end position="214"/>
    </location>
</feature>
<dbReference type="EMBL" id="CAFBQU010000126">
    <property type="protein sequence ID" value="CAB5068660.1"/>
    <property type="molecule type" value="Genomic_DNA"/>
</dbReference>
<evidence type="ECO:0000256" key="6">
    <source>
        <dbReference type="ARBA" id="ARBA00022833"/>
    </source>
</evidence>
<keyword evidence="5" id="KW-0378">Hydrolase</keyword>
<name>A0A6J7RPM5_9ZZZZ</name>
<protein>
    <submittedName>
        <fullName evidence="10">Unannotated protein</fullName>
    </submittedName>
</protein>
<dbReference type="InterPro" id="IPR042173">
    <property type="entry name" value="RNase_J_2"/>
</dbReference>
<keyword evidence="7" id="KW-0269">Exonuclease</keyword>
<dbReference type="InterPro" id="IPR030854">
    <property type="entry name" value="RNase_J_bac"/>
</dbReference>
<keyword evidence="2" id="KW-0540">Nuclease</keyword>
<dbReference type="EMBL" id="CAFBPN010000136">
    <property type="protein sequence ID" value="CAB5030767.1"/>
    <property type="molecule type" value="Genomic_DNA"/>
</dbReference>
<reference evidence="10" key="1">
    <citation type="submission" date="2020-05" db="EMBL/GenBank/DDBJ databases">
        <authorList>
            <person name="Chiriac C."/>
            <person name="Salcher M."/>
            <person name="Ghai R."/>
            <person name="Kavagutti S V."/>
        </authorList>
    </citation>
    <scope>NUCLEOTIDE SEQUENCE</scope>
</reference>
<dbReference type="CDD" id="cd07714">
    <property type="entry name" value="RNaseJ_MBL-fold"/>
    <property type="match status" value="1"/>
</dbReference>
<keyword evidence="3" id="KW-0479">Metal-binding</keyword>
<dbReference type="PANTHER" id="PTHR43694:SF1">
    <property type="entry name" value="RIBONUCLEASE J"/>
    <property type="match status" value="1"/>
</dbReference>
<dbReference type="PIRSF" id="PIRSF004803">
    <property type="entry name" value="RnjA"/>
    <property type="match status" value="1"/>
</dbReference>
<dbReference type="NCBIfam" id="TIGR00649">
    <property type="entry name" value="MG423"/>
    <property type="match status" value="1"/>
</dbReference>
<keyword evidence="6" id="KW-0862">Zinc</keyword>
<keyword evidence="4" id="KW-0255">Endonuclease</keyword>
<keyword evidence="1" id="KW-0963">Cytoplasm</keyword>
<dbReference type="Pfam" id="PF07521">
    <property type="entry name" value="RMMBL"/>
    <property type="match status" value="1"/>
</dbReference>
<dbReference type="Gene3D" id="3.40.50.10710">
    <property type="entry name" value="Metallo-hydrolase/oxidoreductase"/>
    <property type="match status" value="1"/>
</dbReference>